<evidence type="ECO:0008006" key="5">
    <source>
        <dbReference type="Google" id="ProtNLM"/>
    </source>
</evidence>
<reference evidence="3 4" key="1">
    <citation type="submission" date="2012-08" db="EMBL/GenBank/DDBJ databases">
        <title>Whole genome shotgun sequence of Kineosphaera limosa NBRC 100340.</title>
        <authorList>
            <person name="Yoshida I."/>
            <person name="Isaki S."/>
            <person name="Hosoyama A."/>
            <person name="Tsuchikane K."/>
            <person name="Katsumata H."/>
            <person name="Ando Y."/>
            <person name="Ohji S."/>
            <person name="Hamada M."/>
            <person name="Tamura T."/>
            <person name="Yamazoe A."/>
            <person name="Yamazaki S."/>
            <person name="Fujita N."/>
        </authorList>
    </citation>
    <scope>NUCLEOTIDE SEQUENCE [LARGE SCALE GENOMIC DNA]</scope>
    <source>
        <strain evidence="3 4">NBRC 100340</strain>
    </source>
</reference>
<evidence type="ECO:0000313" key="3">
    <source>
        <dbReference type="EMBL" id="GAB94792.1"/>
    </source>
</evidence>
<dbReference type="GO" id="GO:0016491">
    <property type="term" value="F:oxidoreductase activity"/>
    <property type="evidence" value="ECO:0007669"/>
    <property type="project" value="InterPro"/>
</dbReference>
<name>K6WRV8_9MICO</name>
<dbReference type="RefSeq" id="WP_006591324.1">
    <property type="nucleotide sequence ID" value="NZ_BAHD01000011.1"/>
</dbReference>
<comment type="catalytic activity">
    <reaction evidence="2">
        <text>oxidized coenzyme F420-(gamma-L-Glu)(n) + a quinol + H(+) = reduced coenzyme F420-(gamma-L-Glu)(n) + a quinone</text>
        <dbReference type="Rhea" id="RHEA:39663"/>
        <dbReference type="Rhea" id="RHEA-COMP:12939"/>
        <dbReference type="Rhea" id="RHEA-COMP:14378"/>
        <dbReference type="ChEBI" id="CHEBI:15378"/>
        <dbReference type="ChEBI" id="CHEBI:24646"/>
        <dbReference type="ChEBI" id="CHEBI:132124"/>
        <dbReference type="ChEBI" id="CHEBI:133980"/>
        <dbReference type="ChEBI" id="CHEBI:139511"/>
    </reaction>
</comment>
<sequence>MSTSATGPDAAPLTGEYDPPKAGWVADQLAAIDAAGDTRAADIQGMSIVVYTVRGKRSGKLRRVPLMRVTDGTAYAAVASKGGAPAHPAWYHSMMANPRVDLQDGTQTRPYVVRELSGDERAQWWERCVEAFPPYAQYQENTDRQIPVLLAEPV</sequence>
<dbReference type="eggNOG" id="COG1846">
    <property type="taxonomic scope" value="Bacteria"/>
</dbReference>
<dbReference type="AlphaFoldDB" id="K6WRV8"/>
<dbReference type="GO" id="GO:0070967">
    <property type="term" value="F:coenzyme F420 binding"/>
    <property type="evidence" value="ECO:0007669"/>
    <property type="project" value="TreeGrafter"/>
</dbReference>
<dbReference type="PANTHER" id="PTHR39428">
    <property type="entry name" value="F420H(2)-DEPENDENT QUINONE REDUCTASE RV1261C"/>
    <property type="match status" value="1"/>
</dbReference>
<dbReference type="STRING" id="1184609.KILIM_011_00650"/>
<gene>
    <name evidence="3" type="ORF">KILIM_011_00650</name>
</gene>
<evidence type="ECO:0000256" key="2">
    <source>
        <dbReference type="ARBA" id="ARBA00049106"/>
    </source>
</evidence>
<keyword evidence="4" id="KW-1185">Reference proteome</keyword>
<comment type="similarity">
    <text evidence="1">Belongs to the F420H(2)-dependent quinone reductase family.</text>
</comment>
<evidence type="ECO:0000313" key="4">
    <source>
        <dbReference type="Proteomes" id="UP000008366"/>
    </source>
</evidence>
<accession>K6WRV8</accession>
<dbReference type="Gene3D" id="2.30.110.10">
    <property type="entry name" value="Electron Transport, Fmn-binding Protein, Chain A"/>
    <property type="match status" value="1"/>
</dbReference>
<protein>
    <recommendedName>
        <fullName evidence="5">Nitroreductase</fullName>
    </recommendedName>
</protein>
<dbReference type="InterPro" id="IPR004378">
    <property type="entry name" value="F420H2_quin_Rdtase"/>
</dbReference>
<organism evidence="3 4">
    <name type="scientific">Kineosphaera limosa NBRC 100340</name>
    <dbReference type="NCBI Taxonomy" id="1184609"/>
    <lineage>
        <taxon>Bacteria</taxon>
        <taxon>Bacillati</taxon>
        <taxon>Actinomycetota</taxon>
        <taxon>Actinomycetes</taxon>
        <taxon>Micrococcales</taxon>
        <taxon>Dermatophilaceae</taxon>
        <taxon>Kineosphaera</taxon>
    </lineage>
</organism>
<comment type="caution">
    <text evidence="3">The sequence shown here is derived from an EMBL/GenBank/DDBJ whole genome shotgun (WGS) entry which is preliminary data.</text>
</comment>
<dbReference type="InterPro" id="IPR012349">
    <property type="entry name" value="Split_barrel_FMN-bd"/>
</dbReference>
<dbReference type="GO" id="GO:0005886">
    <property type="term" value="C:plasma membrane"/>
    <property type="evidence" value="ECO:0007669"/>
    <property type="project" value="TreeGrafter"/>
</dbReference>
<dbReference type="NCBIfam" id="TIGR00026">
    <property type="entry name" value="hi_GC_TIGR00026"/>
    <property type="match status" value="1"/>
</dbReference>
<dbReference type="OrthoDB" id="8225825at2"/>
<dbReference type="PANTHER" id="PTHR39428:SF3">
    <property type="entry name" value="DEAZAFLAVIN-DEPENDENT NITROREDUCTASE"/>
    <property type="match status" value="1"/>
</dbReference>
<evidence type="ECO:0000256" key="1">
    <source>
        <dbReference type="ARBA" id="ARBA00008710"/>
    </source>
</evidence>
<proteinExistence type="inferred from homology"/>
<dbReference type="Pfam" id="PF04075">
    <property type="entry name" value="F420H2_quin_red"/>
    <property type="match status" value="1"/>
</dbReference>
<dbReference type="Proteomes" id="UP000008366">
    <property type="component" value="Unassembled WGS sequence"/>
</dbReference>
<dbReference type="EMBL" id="BAHD01000011">
    <property type="protein sequence ID" value="GAB94792.1"/>
    <property type="molecule type" value="Genomic_DNA"/>
</dbReference>